<evidence type="ECO:0000313" key="3">
    <source>
        <dbReference type="Proteomes" id="UP000007842"/>
    </source>
</evidence>
<gene>
    <name evidence="2" type="ordered locus">SCATT_p14110</name>
</gene>
<dbReference type="HOGENOM" id="CLU_020336_0_1_11"/>
<feature type="domain" description="AB hydrolase-1" evidence="1">
    <location>
        <begin position="24"/>
        <end position="276"/>
    </location>
</feature>
<dbReference type="PATRIC" id="fig|1003195.11.peg.316"/>
<dbReference type="Gene3D" id="3.40.50.1820">
    <property type="entry name" value="alpha/beta hydrolase"/>
    <property type="match status" value="1"/>
</dbReference>
<dbReference type="InterPro" id="IPR050471">
    <property type="entry name" value="AB_hydrolase"/>
</dbReference>
<keyword evidence="2" id="KW-0614">Plasmid</keyword>
<evidence type="ECO:0000313" key="2">
    <source>
        <dbReference type="EMBL" id="AEW99604.1"/>
    </source>
</evidence>
<dbReference type="Proteomes" id="UP000007842">
    <property type="component" value="Plasmid pSCATT"/>
</dbReference>
<protein>
    <submittedName>
        <fullName evidence="2">Putative hydrolase</fullName>
    </submittedName>
</protein>
<name>F8JLB0_STREN</name>
<dbReference type="GO" id="GO:0046503">
    <property type="term" value="P:glycerolipid catabolic process"/>
    <property type="evidence" value="ECO:0007669"/>
    <property type="project" value="TreeGrafter"/>
</dbReference>
<proteinExistence type="predicted"/>
<keyword evidence="3" id="KW-1185">Reference proteome</keyword>
<dbReference type="RefSeq" id="WP_014150788.1">
    <property type="nucleotide sequence ID" value="NC_016113.1"/>
</dbReference>
<organism evidence="2 3">
    <name type="scientific">Streptantibioticus cattleyicolor (strain ATCC 35852 / DSM 46488 / JCM 4925 / NBRC 14057 / NRRL 8057)</name>
    <name type="common">Streptomyces cattleya</name>
    <dbReference type="NCBI Taxonomy" id="1003195"/>
    <lineage>
        <taxon>Bacteria</taxon>
        <taxon>Bacillati</taxon>
        <taxon>Actinomycetota</taxon>
        <taxon>Actinomycetes</taxon>
        <taxon>Kitasatosporales</taxon>
        <taxon>Streptomycetaceae</taxon>
        <taxon>Streptantibioticus</taxon>
    </lineage>
</organism>
<dbReference type="InterPro" id="IPR000073">
    <property type="entry name" value="AB_hydrolase_1"/>
</dbReference>
<dbReference type="KEGG" id="scy:SCATT_p14110"/>
<dbReference type="PANTHER" id="PTHR43433">
    <property type="entry name" value="HYDROLASE, ALPHA/BETA FOLD FAMILY PROTEIN"/>
    <property type="match status" value="1"/>
</dbReference>
<geneLocation type="plasmid" evidence="2 3">
    <name>pSCATT</name>
</geneLocation>
<dbReference type="GO" id="GO:0004806">
    <property type="term" value="F:triacylglycerol lipase activity"/>
    <property type="evidence" value="ECO:0007669"/>
    <property type="project" value="TreeGrafter"/>
</dbReference>
<evidence type="ECO:0000259" key="1">
    <source>
        <dbReference type="Pfam" id="PF00561"/>
    </source>
</evidence>
<accession>F8JLB0</accession>
<dbReference type="SUPFAM" id="SSF53474">
    <property type="entry name" value="alpha/beta-Hydrolases"/>
    <property type="match status" value="1"/>
</dbReference>
<dbReference type="KEGG" id="sct:SCAT_p0333"/>
<dbReference type="InterPro" id="IPR029058">
    <property type="entry name" value="AB_hydrolase_fold"/>
</dbReference>
<dbReference type="PANTHER" id="PTHR43433:SF5">
    <property type="entry name" value="AB HYDROLASE-1 DOMAIN-CONTAINING PROTEIN"/>
    <property type="match status" value="1"/>
</dbReference>
<dbReference type="Pfam" id="PF00561">
    <property type="entry name" value="Abhydrolase_1"/>
    <property type="match status" value="1"/>
</dbReference>
<accession>G8XG74</accession>
<dbReference type="OrthoDB" id="8957634at2"/>
<reference evidence="3" key="1">
    <citation type="submission" date="2011-12" db="EMBL/GenBank/DDBJ databases">
        <title>Complete genome sequence of Streptomyces cattleya strain DSM 46488.</title>
        <authorList>
            <person name="Ou H.-Y."/>
            <person name="Li P."/>
            <person name="Zhao C."/>
            <person name="O'Hagan D."/>
            <person name="Deng Z."/>
        </authorList>
    </citation>
    <scope>NUCLEOTIDE SEQUENCE [LARGE SCALE GENOMIC DNA]</scope>
    <source>
        <strain evidence="3">ATCC 35852 / DSM 46488 / JCM 4925 / NBRC 14057 / NRRL 8057</strain>
        <plasmid evidence="3">Plasmid pSCATT</plasmid>
    </source>
</reference>
<sequence length="303" mass="31849">MPEHAYNGDVRIAYEDLGGHGGDPLLLVMGLGASRFWWPDGLVAELVGQGFHVVAYDQRDAGESTRFPDRAGAPPFAALVRRRTPAYTAEALCDDAIAVLDAVGWDAAHLFGHSMGGLLAQRTAIRHPDRVLTMTSSGAVPSDAAGLAVLRYLRLGTVARFARMRSPEGPDAAAAFATAVGDALVAPGRRFEVAEARVIMAKEAAAGVASFHDPQAQSRQIGAKWHGGRLAEVAVPSLVLHGADDPLVRVSAAHAIANAVPGAGLTVIPGAGHLLHREVWPQYAARLRTFVDRSGTSRTARAG</sequence>
<keyword evidence="2" id="KW-0378">Hydrolase</keyword>
<dbReference type="EMBL" id="CP003229">
    <property type="protein sequence ID" value="AEW99604.1"/>
    <property type="molecule type" value="Genomic_DNA"/>
</dbReference>
<dbReference type="AlphaFoldDB" id="F8JLB0"/>